<dbReference type="Gene3D" id="3.40.50.300">
    <property type="entry name" value="P-loop containing nucleotide triphosphate hydrolases"/>
    <property type="match status" value="1"/>
</dbReference>
<sequence>MGSLYESPPAGRDYRSSANVSPRPDRDMAPTIDSALGTADMANEQRGLLELIDKLQFAQLDNVKLPQIVVVGDQSAGKSSVLEAITGTPFPRDAGACTRFATEIRLRRSNDASLNVSIIPDKNRTFREQERLKQFGGAVDTDMSFESLMRSAVDLIAPKNIPGRFAARDILVVEKRGPDMPLLTLVDLPGLVKNANNDQSMDDIRTIETLCDRYMKSSRTIILAVVGGNTDYVQAPILTKARHFDPSGSRTIGVLTKPDLCESIGLEDKFIELVQNRDKQNFFKLGWYVLLNPGPRDQGQPWPSARERRQREEEFFGRGKWRALPGSMCGAGALKQKLSVQLQRHIGRHVKTLRKQIQKALDDCDNELKSMGTGKDTVEEMRIELVELFSSSKELVIPAVYGFYKNPPRKNFFRATADPRGTPAQNLRARAIEENEKFSHRIRQNGRKFGFASSTDPRSPDGVAITDSGKRDFVTKEVEMLLRQIRGSEFPMDPKPRAVYMLFQSYSENWPKLAQEHKDNLGVVCNEFLSEVIDFAWPQRMREPLRYQFLDPQMKTLMSDAQAELERLTQDMNLEIQPYDPEYEERLRKWHLEVTKDGGTYTEAQEVCEKMLIFYELAAKTFIRNTITQVVERHLLQGLYGIFNSVEILSMQSETVEAIAAENKETRDRRMTLKTQKTAIEEARDICANLAMRKELRMVSLSAAVYPQRTMLTEPQYADEDRDLEVETSDEEESEKPRETTRKPVNTASSQAAPAQVAAPSQPAHRLTRSRDERRDDRRDERREERREERPAPTPQPTETATNGSYTYAGHPTPITTQRQEPQRTNSQWDEEYYRAPSQSAAAPPSQAPPPPPRPQKLRSEEPATPDSYVQRPSSSTGEHQNGYGAYDQEYAPSSGRRVTAKKLFGRG</sequence>
<dbReference type="InterPro" id="IPR030381">
    <property type="entry name" value="G_DYNAMIN_dom"/>
</dbReference>
<dbReference type="GO" id="GO:0000266">
    <property type="term" value="P:mitochondrial fission"/>
    <property type="evidence" value="ECO:0007669"/>
    <property type="project" value="TreeGrafter"/>
</dbReference>
<feature type="compositionally biased region" description="Polar residues" evidence="3">
    <location>
        <begin position="871"/>
        <end position="880"/>
    </location>
</feature>
<organism evidence="6 7">
    <name type="scientific">Colletotrichum sojae</name>
    <dbReference type="NCBI Taxonomy" id="2175907"/>
    <lineage>
        <taxon>Eukaryota</taxon>
        <taxon>Fungi</taxon>
        <taxon>Dikarya</taxon>
        <taxon>Ascomycota</taxon>
        <taxon>Pezizomycotina</taxon>
        <taxon>Sordariomycetes</taxon>
        <taxon>Hypocreomycetidae</taxon>
        <taxon>Glomerellales</taxon>
        <taxon>Glomerellaceae</taxon>
        <taxon>Colletotrichum</taxon>
        <taxon>Colletotrichum orchidearum species complex</taxon>
    </lineage>
</organism>
<dbReference type="PANTHER" id="PTHR11566:SF66">
    <property type="entry name" value="INTERFERON-INDUCED GTP-BINDING PROTEIN MX"/>
    <property type="match status" value="1"/>
</dbReference>
<reference evidence="6 7" key="1">
    <citation type="journal article" date="2020" name="Phytopathology">
        <title>Genome Sequence Resources of Colletotrichum truncatum, C. plurivorum, C. musicola, and C. sojae: Four Species Pathogenic to Soybean (Glycine max).</title>
        <authorList>
            <person name="Rogerio F."/>
            <person name="Boufleur T.R."/>
            <person name="Ciampi-Guillardi M."/>
            <person name="Sukno S.A."/>
            <person name="Thon M.R."/>
            <person name="Massola Junior N.S."/>
            <person name="Baroncelli R."/>
        </authorList>
    </citation>
    <scope>NUCLEOTIDE SEQUENCE [LARGE SCALE GENOMIC DNA]</scope>
    <source>
        <strain evidence="6 7">LFN0009</strain>
    </source>
</reference>
<evidence type="ECO:0000313" key="7">
    <source>
        <dbReference type="Proteomes" id="UP000652219"/>
    </source>
</evidence>
<protein>
    <submittedName>
        <fullName evidence="6">Dynamin family protein</fullName>
    </submittedName>
</protein>
<dbReference type="AlphaFoldDB" id="A0A8H6IXK1"/>
<dbReference type="GO" id="GO:0003924">
    <property type="term" value="F:GTPase activity"/>
    <property type="evidence" value="ECO:0007669"/>
    <property type="project" value="InterPro"/>
</dbReference>
<feature type="compositionally biased region" description="Basic and acidic residues" evidence="3">
    <location>
        <begin position="769"/>
        <end position="791"/>
    </location>
</feature>
<dbReference type="SUPFAM" id="SSF52540">
    <property type="entry name" value="P-loop containing nucleoside triphosphate hydrolases"/>
    <property type="match status" value="1"/>
</dbReference>
<evidence type="ECO:0000313" key="6">
    <source>
        <dbReference type="EMBL" id="KAF6802724.1"/>
    </source>
</evidence>
<dbReference type="FunFam" id="3.40.50.300:FF:001425">
    <property type="entry name" value="Dynamin GTPase, putative"/>
    <property type="match status" value="1"/>
</dbReference>
<comment type="caution">
    <text evidence="6">The sequence shown here is derived from an EMBL/GenBank/DDBJ whole genome shotgun (WGS) entry which is preliminary data.</text>
</comment>
<dbReference type="GO" id="GO:0008017">
    <property type="term" value="F:microtubule binding"/>
    <property type="evidence" value="ECO:0007669"/>
    <property type="project" value="TreeGrafter"/>
</dbReference>
<evidence type="ECO:0000259" key="5">
    <source>
        <dbReference type="PROSITE" id="PS51718"/>
    </source>
</evidence>
<dbReference type="EMBL" id="WIGN01000261">
    <property type="protein sequence ID" value="KAF6802724.1"/>
    <property type="molecule type" value="Genomic_DNA"/>
</dbReference>
<dbReference type="GO" id="GO:0006897">
    <property type="term" value="P:endocytosis"/>
    <property type="evidence" value="ECO:0007669"/>
    <property type="project" value="TreeGrafter"/>
</dbReference>
<dbReference type="PROSITE" id="PS51388">
    <property type="entry name" value="GED"/>
    <property type="match status" value="1"/>
</dbReference>
<dbReference type="GO" id="GO:0016020">
    <property type="term" value="C:membrane"/>
    <property type="evidence" value="ECO:0007669"/>
    <property type="project" value="TreeGrafter"/>
</dbReference>
<feature type="compositionally biased region" description="Acidic residues" evidence="3">
    <location>
        <begin position="717"/>
        <end position="734"/>
    </location>
</feature>
<proteinExistence type="predicted"/>
<feature type="compositionally biased region" description="Low complexity" evidence="3">
    <location>
        <begin position="835"/>
        <end position="845"/>
    </location>
</feature>
<dbReference type="InterPro" id="IPR020850">
    <property type="entry name" value="GED_dom"/>
</dbReference>
<dbReference type="PROSITE" id="PS51718">
    <property type="entry name" value="G_DYNAMIN_2"/>
    <property type="match status" value="1"/>
</dbReference>
<evidence type="ECO:0000256" key="2">
    <source>
        <dbReference type="ARBA" id="ARBA00023134"/>
    </source>
</evidence>
<dbReference type="GO" id="GO:0005739">
    <property type="term" value="C:mitochondrion"/>
    <property type="evidence" value="ECO:0007669"/>
    <property type="project" value="TreeGrafter"/>
</dbReference>
<dbReference type="InterPro" id="IPR022812">
    <property type="entry name" value="Dynamin"/>
</dbReference>
<feature type="region of interest" description="Disordered" evidence="3">
    <location>
        <begin position="1"/>
        <end position="32"/>
    </location>
</feature>
<evidence type="ECO:0000256" key="1">
    <source>
        <dbReference type="ARBA" id="ARBA00022741"/>
    </source>
</evidence>
<dbReference type="Pfam" id="PF00350">
    <property type="entry name" value="Dynamin_N"/>
    <property type="match status" value="1"/>
</dbReference>
<dbReference type="InterPro" id="IPR027417">
    <property type="entry name" value="P-loop_NTPase"/>
</dbReference>
<dbReference type="CDD" id="cd08771">
    <property type="entry name" value="DLP_1"/>
    <property type="match status" value="1"/>
</dbReference>
<feature type="compositionally biased region" description="Low complexity" evidence="3">
    <location>
        <begin position="748"/>
        <end position="764"/>
    </location>
</feature>
<keyword evidence="7" id="KW-1185">Reference proteome</keyword>
<feature type="compositionally biased region" description="Basic residues" evidence="3">
    <location>
        <begin position="899"/>
        <end position="908"/>
    </location>
</feature>
<gene>
    <name evidence="6" type="ORF">CSOJ01_11397</name>
</gene>
<dbReference type="PANTHER" id="PTHR11566">
    <property type="entry name" value="DYNAMIN"/>
    <property type="match status" value="1"/>
</dbReference>
<feature type="compositionally biased region" description="Polar residues" evidence="3">
    <location>
        <begin position="814"/>
        <end position="828"/>
    </location>
</feature>
<feature type="region of interest" description="Disordered" evidence="3">
    <location>
        <begin position="712"/>
        <end position="908"/>
    </location>
</feature>
<dbReference type="SMART" id="SM00053">
    <property type="entry name" value="DYNc"/>
    <property type="match status" value="1"/>
</dbReference>
<evidence type="ECO:0000259" key="4">
    <source>
        <dbReference type="PROSITE" id="PS51388"/>
    </source>
</evidence>
<dbReference type="GO" id="GO:0005874">
    <property type="term" value="C:microtubule"/>
    <property type="evidence" value="ECO:0007669"/>
    <property type="project" value="TreeGrafter"/>
</dbReference>
<accession>A0A8H6IXK1</accession>
<dbReference type="InterPro" id="IPR000375">
    <property type="entry name" value="Dynamin_stalk"/>
</dbReference>
<dbReference type="GO" id="GO:0016559">
    <property type="term" value="P:peroxisome fission"/>
    <property type="evidence" value="ECO:0007669"/>
    <property type="project" value="TreeGrafter"/>
</dbReference>
<dbReference type="GO" id="GO:0048312">
    <property type="term" value="P:intracellular distribution of mitochondria"/>
    <property type="evidence" value="ECO:0007669"/>
    <property type="project" value="TreeGrafter"/>
</dbReference>
<dbReference type="InterPro" id="IPR001401">
    <property type="entry name" value="Dynamin_GTPase"/>
</dbReference>
<dbReference type="Pfam" id="PF01031">
    <property type="entry name" value="Dynamin_M"/>
    <property type="match status" value="1"/>
</dbReference>
<feature type="domain" description="Dynamin-type G" evidence="5">
    <location>
        <begin position="62"/>
        <end position="351"/>
    </location>
</feature>
<feature type="domain" description="GED" evidence="4">
    <location>
        <begin position="604"/>
        <end position="695"/>
    </location>
</feature>
<feature type="compositionally biased region" description="Pro residues" evidence="3">
    <location>
        <begin position="846"/>
        <end position="855"/>
    </location>
</feature>
<keyword evidence="1" id="KW-0547">Nucleotide-binding</keyword>
<dbReference type="PRINTS" id="PR00195">
    <property type="entry name" value="DYNAMIN"/>
</dbReference>
<dbReference type="Proteomes" id="UP000652219">
    <property type="component" value="Unassembled WGS sequence"/>
</dbReference>
<dbReference type="GO" id="GO:0005525">
    <property type="term" value="F:GTP binding"/>
    <property type="evidence" value="ECO:0007669"/>
    <property type="project" value="InterPro"/>
</dbReference>
<dbReference type="InterPro" id="IPR045063">
    <property type="entry name" value="Dynamin_N"/>
</dbReference>
<name>A0A8H6IXK1_9PEZI</name>
<keyword evidence="2" id="KW-0342">GTP-binding</keyword>
<evidence type="ECO:0000256" key="3">
    <source>
        <dbReference type="SAM" id="MobiDB-lite"/>
    </source>
</evidence>